<evidence type="ECO:0000256" key="1">
    <source>
        <dbReference type="SAM" id="Coils"/>
    </source>
</evidence>
<evidence type="ECO:0000313" key="4">
    <source>
        <dbReference type="Proteomes" id="UP000018467"/>
    </source>
</evidence>
<reference evidence="3" key="4">
    <citation type="submission" date="2025-09" db="UniProtKB">
        <authorList>
            <consortium name="Ensembl"/>
        </authorList>
    </citation>
    <scope>IDENTIFICATION</scope>
</reference>
<evidence type="ECO:0000313" key="3">
    <source>
        <dbReference type="Ensembl" id="ENSAMXP00000044636.1"/>
    </source>
</evidence>
<dbReference type="Bgee" id="ENSAMXG00000002821">
    <property type="expression patterns" value="Expressed in testis and 13 other cell types or tissues"/>
</dbReference>
<organism evidence="3 4">
    <name type="scientific">Astyanax mexicanus</name>
    <name type="common">Blind cave fish</name>
    <name type="synonym">Astyanax fasciatus mexicanus</name>
    <dbReference type="NCBI Taxonomy" id="7994"/>
    <lineage>
        <taxon>Eukaryota</taxon>
        <taxon>Metazoa</taxon>
        <taxon>Chordata</taxon>
        <taxon>Craniata</taxon>
        <taxon>Vertebrata</taxon>
        <taxon>Euteleostomi</taxon>
        <taxon>Actinopterygii</taxon>
        <taxon>Neopterygii</taxon>
        <taxon>Teleostei</taxon>
        <taxon>Ostariophysi</taxon>
        <taxon>Characiformes</taxon>
        <taxon>Characoidei</taxon>
        <taxon>Acestrorhamphidae</taxon>
        <taxon>Acestrorhamphinae</taxon>
        <taxon>Astyanax</taxon>
    </lineage>
</organism>
<dbReference type="AlphaFoldDB" id="A0A3B1JSB7"/>
<protein>
    <submittedName>
        <fullName evidence="3">HAUS augmin like complex subunit 8</fullName>
    </submittedName>
</protein>
<dbReference type="Proteomes" id="UP000018467">
    <property type="component" value="Unassembled WGS sequence"/>
</dbReference>
<keyword evidence="1" id="KW-0175">Coiled coil</keyword>
<dbReference type="Ensembl" id="ENSAMXT00000055064.1">
    <property type="protein sequence ID" value="ENSAMXP00000044636.1"/>
    <property type="gene ID" value="ENSAMXG00000002821.2"/>
</dbReference>
<dbReference type="InParanoid" id="A0A3B1JSB7"/>
<keyword evidence="4" id="KW-1185">Reference proteome</keyword>
<dbReference type="GeneTree" id="ENSGT00390000010974"/>
<sequence length="380" mass="42364">MTPAVATTAETIAERERRPDVKTFKSNVNCLSKVLLRSFNRIFSVLSVMLSGPLCFVTVSPPASGTVVKSRYMQTEKKPSVLKSNESILVPPRPASPKAGGVQKLRVSAAAPRRSLSVHTDQNPTSVMPSILETSSFGGNILQSTALDDHCLRPDFDLSVIKENVASPRSADPKAQKRNLELETFLLAFLTAKIEHNTHKLKEEAERNLLIMMEEEEKLRSKVMDMKRRYLLLEKQKQLNDLLDLQVTALTPLATTAKHFTEEYKVFATAVDTTRHELPVKNLHVEEDHGKFLDKAVGCLKQSQRALEKYAKDIPRDSESNAECLKEIKNTAHEVDQQLVSVSSDLLELSALVSRETVLAQQSMEEDKIGLVTAQSLFSE</sequence>
<name>A0A3B1JSB7_ASTMX</name>
<proteinExistence type="predicted"/>
<reference evidence="4" key="2">
    <citation type="journal article" date="2014" name="Nat. Commun.">
        <title>The cavefish genome reveals candidate genes for eye loss.</title>
        <authorList>
            <person name="McGaugh S.E."/>
            <person name="Gross J.B."/>
            <person name="Aken B."/>
            <person name="Blin M."/>
            <person name="Borowsky R."/>
            <person name="Chalopin D."/>
            <person name="Hinaux H."/>
            <person name="Jeffery W.R."/>
            <person name="Keene A."/>
            <person name="Ma L."/>
            <person name="Minx P."/>
            <person name="Murphy D."/>
            <person name="O'Quin K.E."/>
            <person name="Retaux S."/>
            <person name="Rohner N."/>
            <person name="Searle S.M."/>
            <person name="Stahl B.A."/>
            <person name="Tabin C."/>
            <person name="Volff J.N."/>
            <person name="Yoshizawa M."/>
            <person name="Warren W.C."/>
        </authorList>
    </citation>
    <scope>NUCLEOTIDE SEQUENCE [LARGE SCALE GENOMIC DNA]</scope>
    <source>
        <strain evidence="4">female</strain>
    </source>
</reference>
<feature type="region of interest" description="Disordered" evidence="2">
    <location>
        <begin position="83"/>
        <end position="102"/>
    </location>
</feature>
<reference evidence="4" key="1">
    <citation type="submission" date="2013-03" db="EMBL/GenBank/DDBJ databases">
        <authorList>
            <person name="Jeffery W."/>
            <person name="Warren W."/>
            <person name="Wilson R.K."/>
        </authorList>
    </citation>
    <scope>NUCLEOTIDE SEQUENCE</scope>
    <source>
        <strain evidence="4">female</strain>
    </source>
</reference>
<accession>A0A3B1JSB7</accession>
<evidence type="ECO:0000256" key="2">
    <source>
        <dbReference type="SAM" id="MobiDB-lite"/>
    </source>
</evidence>
<feature type="coiled-coil region" evidence="1">
    <location>
        <begin position="202"/>
        <end position="236"/>
    </location>
</feature>
<dbReference type="STRING" id="7994.ENSAMXP00000044636"/>
<reference evidence="3" key="3">
    <citation type="submission" date="2025-08" db="UniProtKB">
        <authorList>
            <consortium name="Ensembl"/>
        </authorList>
    </citation>
    <scope>IDENTIFICATION</scope>
</reference>